<comment type="caution">
    <text evidence="1">The sequence shown here is derived from an EMBL/GenBank/DDBJ whole genome shotgun (WGS) entry which is preliminary data.</text>
</comment>
<protein>
    <submittedName>
        <fullName evidence="1">Uncharacterized protein</fullName>
    </submittedName>
</protein>
<name>A0ABN0P7Y0_TRESO</name>
<reference evidence="1 2" key="1">
    <citation type="submission" date="2013-08" db="EMBL/GenBank/DDBJ databases">
        <authorList>
            <person name="Durkin A.S."/>
            <person name="Haft D.R."/>
            <person name="McCorrison J."/>
            <person name="Torralba M."/>
            <person name="Gillis M."/>
            <person name="Haft D.H."/>
            <person name="Methe B."/>
            <person name="Sutton G."/>
            <person name="Nelson K.E."/>
        </authorList>
    </citation>
    <scope>NUCLEOTIDE SEQUENCE [LARGE SCALE GENOMIC DNA]</scope>
    <source>
        <strain evidence="1 2">ATCC 35536</strain>
    </source>
</reference>
<keyword evidence="2" id="KW-1185">Reference proteome</keyword>
<dbReference type="Proteomes" id="UP000016646">
    <property type="component" value="Unassembled WGS sequence"/>
</dbReference>
<organism evidence="1 2">
    <name type="scientific">Treponema socranskii subsp. socranskii VPI DR56BR1116 = ATCC 35536</name>
    <dbReference type="NCBI Taxonomy" id="1125725"/>
    <lineage>
        <taxon>Bacteria</taxon>
        <taxon>Pseudomonadati</taxon>
        <taxon>Spirochaetota</taxon>
        <taxon>Spirochaetia</taxon>
        <taxon>Spirochaetales</taxon>
        <taxon>Treponemataceae</taxon>
        <taxon>Treponema</taxon>
    </lineage>
</organism>
<accession>A0ABN0P7Y0</accession>
<gene>
    <name evidence="1" type="ORF">HMPREF0860_1264</name>
</gene>
<sequence length="51" mass="5941">MHFYELSMKINKPIEQCCIHYPCTGAKSFARKTLIVLCILPITIIMTRTRL</sequence>
<dbReference type="EMBL" id="AVQI01000008">
    <property type="protein sequence ID" value="ERK04935.1"/>
    <property type="molecule type" value="Genomic_DNA"/>
</dbReference>
<proteinExistence type="predicted"/>
<evidence type="ECO:0000313" key="1">
    <source>
        <dbReference type="EMBL" id="ERK04935.1"/>
    </source>
</evidence>
<evidence type="ECO:0000313" key="2">
    <source>
        <dbReference type="Proteomes" id="UP000016646"/>
    </source>
</evidence>